<dbReference type="Gene3D" id="1.10.287.110">
    <property type="entry name" value="DnaJ domain"/>
    <property type="match status" value="1"/>
</dbReference>
<comment type="similarity">
    <text evidence="5">Belongs to the TIM14 family.</text>
</comment>
<feature type="domain" description="J" evidence="6">
    <location>
        <begin position="183"/>
        <end position="236"/>
    </location>
</feature>
<dbReference type="PANTHER" id="PTHR12763:SF28">
    <property type="entry name" value="GEO10507P1-RELATED"/>
    <property type="match status" value="1"/>
</dbReference>
<evidence type="ECO:0000256" key="2">
    <source>
        <dbReference type="ARBA" id="ARBA00022692"/>
    </source>
</evidence>
<keyword evidence="8" id="KW-1185">Reference proteome</keyword>
<dbReference type="EMBL" id="JAUSVV010000002">
    <property type="protein sequence ID" value="MDQ0442080.1"/>
    <property type="molecule type" value="Genomic_DNA"/>
</dbReference>
<evidence type="ECO:0000256" key="3">
    <source>
        <dbReference type="ARBA" id="ARBA00022989"/>
    </source>
</evidence>
<dbReference type="RefSeq" id="WP_238249648.1">
    <property type="nucleotide sequence ID" value="NZ_BPQX01000033.1"/>
</dbReference>
<dbReference type="Pfam" id="PF00226">
    <property type="entry name" value="DnaJ"/>
    <property type="match status" value="1"/>
</dbReference>
<keyword evidence="3" id="KW-1133">Transmembrane helix</keyword>
<dbReference type="CDD" id="cd06257">
    <property type="entry name" value="DnaJ"/>
    <property type="match status" value="1"/>
</dbReference>
<evidence type="ECO:0000256" key="4">
    <source>
        <dbReference type="ARBA" id="ARBA00023136"/>
    </source>
</evidence>
<keyword evidence="2" id="KW-0812">Transmembrane</keyword>
<dbReference type="InterPro" id="IPR001623">
    <property type="entry name" value="DnaJ_domain"/>
</dbReference>
<proteinExistence type="inferred from homology"/>
<evidence type="ECO:0000256" key="1">
    <source>
        <dbReference type="ARBA" id="ARBA00004167"/>
    </source>
</evidence>
<dbReference type="SUPFAM" id="SSF46565">
    <property type="entry name" value="Chaperone J-domain"/>
    <property type="match status" value="1"/>
</dbReference>
<gene>
    <name evidence="7" type="ORF">QO016_001563</name>
</gene>
<dbReference type="PANTHER" id="PTHR12763">
    <property type="match status" value="1"/>
</dbReference>
<dbReference type="InterPro" id="IPR036869">
    <property type="entry name" value="J_dom_sf"/>
</dbReference>
<sequence>MVLALGLIGCAVAWWLSKKHGGFGAAVAAFPRHLIAGWAALAGAGMLLLHGNLLLAALLGIGGLWSLEGPAGLGRRLRSVMPTRATSEKRIRTRLISIVILPDGSFAGGRVRSGPLGGARLDALNLSALVALLGLCRGEDREGATILETYLDRRAPGWRVDAERDGDPWAGAPAKPGAMPQEQAYQILGLERGASTEEVRSAHRTLMKRAHPDQGGSAEWAARVNAARDRLLNRHR</sequence>
<evidence type="ECO:0000256" key="5">
    <source>
        <dbReference type="ARBA" id="ARBA00038105"/>
    </source>
</evidence>
<accession>A0ABU0HIE1</accession>
<dbReference type="PROSITE" id="PS50076">
    <property type="entry name" value="DNAJ_2"/>
    <property type="match status" value="1"/>
</dbReference>
<evidence type="ECO:0000313" key="7">
    <source>
        <dbReference type="EMBL" id="MDQ0442080.1"/>
    </source>
</evidence>
<dbReference type="SMART" id="SM00271">
    <property type="entry name" value="DnaJ"/>
    <property type="match status" value="1"/>
</dbReference>
<organism evidence="7 8">
    <name type="scientific">Methylobacterium persicinum</name>
    <dbReference type="NCBI Taxonomy" id="374426"/>
    <lineage>
        <taxon>Bacteria</taxon>
        <taxon>Pseudomonadati</taxon>
        <taxon>Pseudomonadota</taxon>
        <taxon>Alphaproteobacteria</taxon>
        <taxon>Hyphomicrobiales</taxon>
        <taxon>Methylobacteriaceae</taxon>
        <taxon>Methylobacterium</taxon>
    </lineage>
</organism>
<name>A0ABU0HIE1_9HYPH</name>
<evidence type="ECO:0000259" key="6">
    <source>
        <dbReference type="PROSITE" id="PS50076"/>
    </source>
</evidence>
<evidence type="ECO:0000313" key="8">
    <source>
        <dbReference type="Proteomes" id="UP001236369"/>
    </source>
</evidence>
<comment type="caution">
    <text evidence="7">The sequence shown here is derived from an EMBL/GenBank/DDBJ whole genome shotgun (WGS) entry which is preliminary data.</text>
</comment>
<protein>
    <recommendedName>
        <fullName evidence="6">J domain-containing protein</fullName>
    </recommendedName>
</protein>
<keyword evidence="4" id="KW-0472">Membrane</keyword>
<dbReference type="Proteomes" id="UP001236369">
    <property type="component" value="Unassembled WGS sequence"/>
</dbReference>
<reference evidence="7 8" key="1">
    <citation type="submission" date="2023-07" db="EMBL/GenBank/DDBJ databases">
        <title>Genomic Encyclopedia of Type Strains, Phase IV (KMG-IV): sequencing the most valuable type-strain genomes for metagenomic binning, comparative biology and taxonomic classification.</title>
        <authorList>
            <person name="Goeker M."/>
        </authorList>
    </citation>
    <scope>NUCLEOTIDE SEQUENCE [LARGE SCALE GENOMIC DNA]</scope>
    <source>
        <strain evidence="7 8">DSM 19562</strain>
    </source>
</reference>
<comment type="subcellular location">
    <subcellularLocation>
        <location evidence="1">Membrane</location>
        <topology evidence="1">Single-pass membrane protein</topology>
    </subcellularLocation>
</comment>